<keyword evidence="6" id="KW-1185">Reference proteome</keyword>
<dbReference type="Gene3D" id="3.40.50.150">
    <property type="entry name" value="Vaccinia Virus protein VP39"/>
    <property type="match status" value="1"/>
</dbReference>
<dbReference type="SUPFAM" id="SSF53335">
    <property type="entry name" value="S-adenosyl-L-methionine-dependent methyltransferases"/>
    <property type="match status" value="1"/>
</dbReference>
<evidence type="ECO:0000256" key="2">
    <source>
        <dbReference type="ARBA" id="ARBA00022603"/>
    </source>
</evidence>
<dbReference type="PANTHER" id="PTHR12753:SF2">
    <property type="entry name" value="N-TERMINAL XAA-PRO-LYS N-METHYLTRANSFERASE 2"/>
    <property type="match status" value="1"/>
</dbReference>
<comment type="caution">
    <text evidence="5">The sequence shown here is derived from an EMBL/GenBank/DDBJ whole genome shotgun (WGS) entry which is preliminary data.</text>
</comment>
<dbReference type="CDD" id="cd02440">
    <property type="entry name" value="AdoMet_MTases"/>
    <property type="match status" value="1"/>
</dbReference>
<keyword evidence="2 5" id="KW-0489">Methyltransferase</keyword>
<dbReference type="AlphaFoldDB" id="A0ABC9X580"/>
<proteinExistence type="inferred from homology"/>
<dbReference type="InterPro" id="IPR029063">
    <property type="entry name" value="SAM-dependent_MTases_sf"/>
</dbReference>
<name>A0ABC9X580_GRUJA</name>
<dbReference type="Proteomes" id="UP001623348">
    <property type="component" value="Unassembled WGS sequence"/>
</dbReference>
<dbReference type="InterPro" id="IPR008576">
    <property type="entry name" value="MeTrfase_NTM1"/>
</dbReference>
<comment type="similarity">
    <text evidence="1">Belongs to the methyltransferase superfamily. NTM1 family.</text>
</comment>
<keyword evidence="3" id="KW-0808">Transferase</keyword>
<dbReference type="GO" id="GO:0008276">
    <property type="term" value="F:protein methyltransferase activity"/>
    <property type="evidence" value="ECO:0007669"/>
    <property type="project" value="UniProtKB-ARBA"/>
</dbReference>
<sequence length="354" mass="40846">MTLPLPLWKDRSSREHQPQQLSTLAKIIFIMAYKAAHLAFKSRWHKTDEELCRHSMSFILHKAIRNDFFQSYLYLLEKLPLVKLYALTSQVINGEMQFYARAKHFYREVPATEEGMMGDYIELSNTDIESSREFLRKFVGGVGKAGTNRALDCGSGIGRISKHVLLPVFKSVELVDMMENFLAEVPNYLQGKEDRVETYYCKSLQEFTPAPQRYDVIWIQWVSARECAVMQSTWELLEILVQLCLCQASLNGGGDYNGLIPTLYQEFKTKIKTLAETRFTEHLESFKLKPSFTNRQQSDLLLAAVLEKTYDDLYHEQFCLGSIPMRRTSLSTTEKILKNPKKWTKGTSSTKRGS</sequence>
<dbReference type="PANTHER" id="PTHR12753">
    <property type="entry name" value="AD-003 - RELATED"/>
    <property type="match status" value="1"/>
</dbReference>
<organism evidence="5 6">
    <name type="scientific">Grus japonensis</name>
    <name type="common">Japanese crane</name>
    <name type="synonym">Red-crowned crane</name>
    <dbReference type="NCBI Taxonomy" id="30415"/>
    <lineage>
        <taxon>Eukaryota</taxon>
        <taxon>Metazoa</taxon>
        <taxon>Chordata</taxon>
        <taxon>Craniata</taxon>
        <taxon>Vertebrata</taxon>
        <taxon>Euteleostomi</taxon>
        <taxon>Archelosauria</taxon>
        <taxon>Archosauria</taxon>
        <taxon>Dinosauria</taxon>
        <taxon>Saurischia</taxon>
        <taxon>Theropoda</taxon>
        <taxon>Coelurosauria</taxon>
        <taxon>Aves</taxon>
        <taxon>Neognathae</taxon>
        <taxon>Neoaves</taxon>
        <taxon>Gruiformes</taxon>
        <taxon>Gruidae</taxon>
        <taxon>Grus</taxon>
    </lineage>
</organism>
<evidence type="ECO:0000256" key="1">
    <source>
        <dbReference type="ARBA" id="ARBA00009059"/>
    </source>
</evidence>
<evidence type="ECO:0000313" key="6">
    <source>
        <dbReference type="Proteomes" id="UP001623348"/>
    </source>
</evidence>
<dbReference type="Pfam" id="PF05891">
    <property type="entry name" value="Methyltransf_PK"/>
    <property type="match status" value="1"/>
</dbReference>
<accession>A0ABC9X580</accession>
<gene>
    <name evidence="5" type="ORF">GRJ2_001745300</name>
</gene>
<evidence type="ECO:0000313" key="5">
    <source>
        <dbReference type="EMBL" id="GAB0192800.1"/>
    </source>
</evidence>
<protein>
    <submittedName>
        <fullName evidence="5">Alpha N-terminal protein methyltransferase 1B</fullName>
    </submittedName>
</protein>
<evidence type="ECO:0000256" key="4">
    <source>
        <dbReference type="ARBA" id="ARBA00022691"/>
    </source>
</evidence>
<evidence type="ECO:0000256" key="3">
    <source>
        <dbReference type="ARBA" id="ARBA00022679"/>
    </source>
</evidence>
<dbReference type="GO" id="GO:0032259">
    <property type="term" value="P:methylation"/>
    <property type="evidence" value="ECO:0007669"/>
    <property type="project" value="UniProtKB-KW"/>
</dbReference>
<reference evidence="5 6" key="1">
    <citation type="submission" date="2024-06" db="EMBL/GenBank/DDBJ databases">
        <title>The draft genome of Grus japonensis, version 3.</title>
        <authorList>
            <person name="Nabeshima K."/>
            <person name="Suzuki S."/>
            <person name="Onuma M."/>
        </authorList>
    </citation>
    <scope>NUCLEOTIDE SEQUENCE [LARGE SCALE GENOMIC DNA]</scope>
    <source>
        <strain evidence="5 6">451A</strain>
    </source>
</reference>
<dbReference type="EMBL" id="BAAFJT010000008">
    <property type="protein sequence ID" value="GAB0192800.1"/>
    <property type="molecule type" value="Genomic_DNA"/>
</dbReference>
<keyword evidence="4" id="KW-0949">S-adenosyl-L-methionine</keyword>